<evidence type="ECO:0000256" key="2">
    <source>
        <dbReference type="ARBA" id="ARBA00023125"/>
    </source>
</evidence>
<organism evidence="5 6">
    <name type="scientific">Paractinoplanes ovalisporus</name>
    <dbReference type="NCBI Taxonomy" id="2810368"/>
    <lineage>
        <taxon>Bacteria</taxon>
        <taxon>Bacillati</taxon>
        <taxon>Actinomycetota</taxon>
        <taxon>Actinomycetes</taxon>
        <taxon>Micromonosporales</taxon>
        <taxon>Micromonosporaceae</taxon>
        <taxon>Paractinoplanes</taxon>
    </lineage>
</organism>
<comment type="caution">
    <text evidence="5">The sequence shown here is derived from an EMBL/GenBank/DDBJ whole genome shotgun (WGS) entry which is preliminary data.</text>
</comment>
<gene>
    <name evidence="5" type="ORF">JIG36_23125</name>
</gene>
<dbReference type="EMBL" id="JAENHP010000007">
    <property type="protein sequence ID" value="MBM2618455.1"/>
    <property type="molecule type" value="Genomic_DNA"/>
</dbReference>
<evidence type="ECO:0000313" key="5">
    <source>
        <dbReference type="EMBL" id="MBM2618455.1"/>
    </source>
</evidence>
<dbReference type="InterPro" id="IPR051011">
    <property type="entry name" value="Metal_resp_trans_reg"/>
</dbReference>
<evidence type="ECO:0000259" key="4">
    <source>
        <dbReference type="SMART" id="SM00418"/>
    </source>
</evidence>
<evidence type="ECO:0000256" key="1">
    <source>
        <dbReference type="ARBA" id="ARBA00023015"/>
    </source>
</evidence>
<accession>A0ABS2AFA5</accession>
<dbReference type="PANTHER" id="PTHR43132:SF8">
    <property type="entry name" value="HTH-TYPE TRANSCRIPTIONAL REGULATOR KMTR"/>
    <property type="match status" value="1"/>
</dbReference>
<keyword evidence="1" id="KW-0805">Transcription regulation</keyword>
<dbReference type="Gene3D" id="1.10.10.10">
    <property type="entry name" value="Winged helix-like DNA-binding domain superfamily/Winged helix DNA-binding domain"/>
    <property type="match status" value="1"/>
</dbReference>
<proteinExistence type="predicted"/>
<dbReference type="SMART" id="SM00418">
    <property type="entry name" value="HTH_ARSR"/>
    <property type="match status" value="1"/>
</dbReference>
<dbReference type="PANTHER" id="PTHR43132">
    <property type="entry name" value="ARSENICAL RESISTANCE OPERON REPRESSOR ARSR-RELATED"/>
    <property type="match status" value="1"/>
</dbReference>
<dbReference type="CDD" id="cd00090">
    <property type="entry name" value="HTH_ARSR"/>
    <property type="match status" value="1"/>
</dbReference>
<keyword evidence="6" id="KW-1185">Reference proteome</keyword>
<dbReference type="SUPFAM" id="SSF46785">
    <property type="entry name" value="Winged helix' DNA-binding domain"/>
    <property type="match status" value="1"/>
</dbReference>
<dbReference type="InterPro" id="IPR036390">
    <property type="entry name" value="WH_DNA-bd_sf"/>
</dbReference>
<dbReference type="InterPro" id="IPR011991">
    <property type="entry name" value="ArsR-like_HTH"/>
</dbReference>
<keyword evidence="3" id="KW-0804">Transcription</keyword>
<dbReference type="Proteomes" id="UP000632138">
    <property type="component" value="Unassembled WGS sequence"/>
</dbReference>
<reference evidence="5 6" key="1">
    <citation type="submission" date="2021-01" db="EMBL/GenBank/DDBJ databases">
        <title>Actinoplanes sp. nov. LDG1-06 isolated from lichen.</title>
        <authorList>
            <person name="Saeng-In P."/>
            <person name="Phongsopitanun W."/>
            <person name="Kanchanasin P."/>
            <person name="Yuki M."/>
            <person name="Kudo T."/>
            <person name="Ohkuma M."/>
            <person name="Tanasupawat S."/>
        </authorList>
    </citation>
    <scope>NUCLEOTIDE SEQUENCE [LARGE SCALE GENOMIC DNA]</scope>
    <source>
        <strain evidence="5 6">LDG1-06</strain>
    </source>
</reference>
<keyword evidence="2" id="KW-0238">DNA-binding</keyword>
<evidence type="ECO:0000256" key="3">
    <source>
        <dbReference type="ARBA" id="ARBA00023163"/>
    </source>
</evidence>
<dbReference type="InterPro" id="IPR001845">
    <property type="entry name" value="HTH_ArsR_DNA-bd_dom"/>
</dbReference>
<name>A0ABS2AFA5_9ACTN</name>
<feature type="domain" description="HTH arsR-type" evidence="4">
    <location>
        <begin position="258"/>
        <end position="329"/>
    </location>
</feature>
<evidence type="ECO:0000313" key="6">
    <source>
        <dbReference type="Proteomes" id="UP000632138"/>
    </source>
</evidence>
<protein>
    <submittedName>
        <fullName evidence="5">Winged helix-turn-helix transcriptional regulator</fullName>
    </submittedName>
</protein>
<dbReference type="InterPro" id="IPR036388">
    <property type="entry name" value="WH-like_DNA-bd_sf"/>
</dbReference>
<dbReference type="Pfam" id="PF12840">
    <property type="entry name" value="HTH_20"/>
    <property type="match status" value="1"/>
</dbReference>
<sequence>MLARGQLGADVLRIHFTPDDIGRVRIAGEPDPLWETIFSVWRLRRPGPELIYGRWRGHAIKASRRDDLEMLLPLVRGAYYPDFLTPAEGSAGLLSAIEAIKSTPATRLRDELEELVRHAGPQPSWLGQLADGDTEILERLAGALQSQYESAISPFWGEARAHIEAERSRRARVLLDQGAEGLLDSFRPMMRWEPPVLEVDTPFEQTLRLDGRGLLLVPSYLSWGTPDTLRDTTLPPVLVYPIEHDLTLRPGVRPAEGASLAALIGRTRTSLLESLGDGRTTSELARRVGVSAASVSQHTAVLREAKLIHTSRAGKAVVHTLTPLGEALLGDLP</sequence>